<dbReference type="InterPro" id="IPR000215">
    <property type="entry name" value="Serpin_fam"/>
</dbReference>
<dbReference type="InterPro" id="IPR023795">
    <property type="entry name" value="Serpin_CS"/>
</dbReference>
<reference evidence="3 4" key="1">
    <citation type="submission" date="2017-06" db="EMBL/GenBank/DDBJ databases">
        <authorList>
            <person name="Kim H.J."/>
            <person name="Triplett B.A."/>
        </authorList>
    </citation>
    <scope>NUCLEOTIDE SEQUENCE [LARGE SCALE GENOMIC DNA]</scope>
    <source>
        <strain evidence="3 4">DSM 14713</strain>
    </source>
</reference>
<organism evidence="3 4">
    <name type="scientific">Melittangium boletus DSM 14713</name>
    <dbReference type="NCBI Taxonomy" id="1294270"/>
    <lineage>
        <taxon>Bacteria</taxon>
        <taxon>Pseudomonadati</taxon>
        <taxon>Myxococcota</taxon>
        <taxon>Myxococcia</taxon>
        <taxon>Myxococcales</taxon>
        <taxon>Cystobacterineae</taxon>
        <taxon>Archangiaceae</taxon>
        <taxon>Melittangium</taxon>
    </lineage>
</organism>
<dbReference type="KEGG" id="mbd:MEBOL_001950"/>
<dbReference type="GO" id="GO:0005615">
    <property type="term" value="C:extracellular space"/>
    <property type="evidence" value="ECO:0007669"/>
    <property type="project" value="InterPro"/>
</dbReference>
<dbReference type="PANTHER" id="PTHR11461">
    <property type="entry name" value="SERINE PROTEASE INHIBITOR, SERPIN"/>
    <property type="match status" value="1"/>
</dbReference>
<dbReference type="GO" id="GO:0004867">
    <property type="term" value="F:serine-type endopeptidase inhibitor activity"/>
    <property type="evidence" value="ECO:0007669"/>
    <property type="project" value="InterPro"/>
</dbReference>
<dbReference type="PANTHER" id="PTHR11461:SF211">
    <property type="entry name" value="GH10112P-RELATED"/>
    <property type="match status" value="1"/>
</dbReference>
<gene>
    <name evidence="3" type="ORF">MEBOL_001950</name>
</gene>
<dbReference type="OrthoDB" id="9764871at2"/>
<dbReference type="PROSITE" id="PS51257">
    <property type="entry name" value="PROKAR_LIPOPROTEIN"/>
    <property type="match status" value="1"/>
</dbReference>
<name>A0A250IBF4_9BACT</name>
<sequence length="443" mass="47534">MASSRRGIIPWCTAALLLSGCLPDPPDSVGEDPEQAINCLCSPQPPVLAAAPGESVASSEARVLAPGATAGEMASLVAANTDFAATLHRISKPGQNLFFSPFSISQALSMVYVGARGTTESQMAQVLRFPLSQERLHPTMNALDLALQVRTGTVPPGSTPPTFRVVNGSWGQKGLAFEPAFLDVLARQYGAGMRVVDFTTEAPTLRDRINLWVEEQTEGRIKELLSTSAVTPNTRLMLVNALYFKGAWAQPFRKSATRDESFRALDGTLSPVPMMRGASGAYMAGDGFESIAMPYVGGDFRMVIILPAAGRFAEVESRLSSAFLEGIRTQLQGRYLDIRLPRFQVESALPLIPSLTSLGMEDAFSPYANFTGLVRSPALSITSVSHKSFVSVNEEGTEAAAATEVGAGPPSMPQTFLVDRPFLFLIEHVATKNVLFLGRYVSP</sequence>
<dbReference type="AlphaFoldDB" id="A0A250IBF4"/>
<dbReference type="InterPro" id="IPR042185">
    <property type="entry name" value="Serpin_sf_2"/>
</dbReference>
<dbReference type="Gene3D" id="2.30.39.10">
    <property type="entry name" value="Alpha-1-antitrypsin, domain 1"/>
    <property type="match status" value="1"/>
</dbReference>
<comment type="similarity">
    <text evidence="1">Belongs to the serpin family.</text>
</comment>
<dbReference type="SMART" id="SM00093">
    <property type="entry name" value="SERPIN"/>
    <property type="match status" value="1"/>
</dbReference>
<dbReference type="RefSeq" id="WP_095977175.1">
    <property type="nucleotide sequence ID" value="NZ_CP022163.1"/>
</dbReference>
<evidence type="ECO:0000313" key="3">
    <source>
        <dbReference type="EMBL" id="ATB28502.1"/>
    </source>
</evidence>
<proteinExistence type="inferred from homology"/>
<dbReference type="InterPro" id="IPR023796">
    <property type="entry name" value="Serpin_dom"/>
</dbReference>
<accession>A0A250IBF4</accession>
<dbReference type="CDD" id="cd19590">
    <property type="entry name" value="serpin_thermopin-like"/>
    <property type="match status" value="1"/>
</dbReference>
<feature type="domain" description="Serpin" evidence="2">
    <location>
        <begin position="84"/>
        <end position="443"/>
    </location>
</feature>
<evidence type="ECO:0000259" key="2">
    <source>
        <dbReference type="SMART" id="SM00093"/>
    </source>
</evidence>
<evidence type="ECO:0000256" key="1">
    <source>
        <dbReference type="RuleBase" id="RU000411"/>
    </source>
</evidence>
<evidence type="ECO:0000313" key="4">
    <source>
        <dbReference type="Proteomes" id="UP000217289"/>
    </source>
</evidence>
<protein>
    <submittedName>
        <fullName evidence="3">Serpin (Serine proteinase inhibitor) family protein</fullName>
    </submittedName>
</protein>
<dbReference type="InterPro" id="IPR036186">
    <property type="entry name" value="Serpin_sf"/>
</dbReference>
<dbReference type="Gene3D" id="3.30.497.10">
    <property type="entry name" value="Antithrombin, subunit I, domain 2"/>
    <property type="match status" value="1"/>
</dbReference>
<dbReference type="Proteomes" id="UP000217289">
    <property type="component" value="Chromosome"/>
</dbReference>
<dbReference type="EMBL" id="CP022163">
    <property type="protein sequence ID" value="ATB28502.1"/>
    <property type="molecule type" value="Genomic_DNA"/>
</dbReference>
<dbReference type="PROSITE" id="PS00284">
    <property type="entry name" value="SERPIN"/>
    <property type="match status" value="1"/>
</dbReference>
<keyword evidence="4" id="KW-1185">Reference proteome</keyword>
<dbReference type="Pfam" id="PF00079">
    <property type="entry name" value="Serpin"/>
    <property type="match status" value="1"/>
</dbReference>
<dbReference type="SUPFAM" id="SSF56574">
    <property type="entry name" value="Serpins"/>
    <property type="match status" value="1"/>
</dbReference>
<dbReference type="InterPro" id="IPR042178">
    <property type="entry name" value="Serpin_sf_1"/>
</dbReference>